<comment type="caution">
    <text evidence="2">The sequence shown here is derived from an EMBL/GenBank/DDBJ whole genome shotgun (WGS) entry which is preliminary data.</text>
</comment>
<dbReference type="PANTHER" id="PTHR13547">
    <property type="match status" value="1"/>
</dbReference>
<dbReference type="PANTHER" id="PTHR13547:SF1">
    <property type="entry name" value="MITOCHONDRIAL RIBONUCLEASE P CATALYTIC SUBUNIT"/>
    <property type="match status" value="1"/>
</dbReference>
<reference evidence="2" key="1">
    <citation type="journal article" date="2021" name="Sci. Rep.">
        <title>Diploid genomic architecture of Nitzschia inconspicua, an elite biomass production diatom.</title>
        <authorList>
            <person name="Oliver A."/>
            <person name="Podell S."/>
            <person name="Pinowska A."/>
            <person name="Traller J.C."/>
            <person name="Smith S.R."/>
            <person name="McClure R."/>
            <person name="Beliaev A."/>
            <person name="Bohutskyi P."/>
            <person name="Hill E.A."/>
            <person name="Rabines A."/>
            <person name="Zheng H."/>
            <person name="Allen L.Z."/>
            <person name="Kuo A."/>
            <person name="Grigoriev I.V."/>
            <person name="Allen A.E."/>
            <person name="Hazlebeck D."/>
            <person name="Allen E.E."/>
        </authorList>
    </citation>
    <scope>NUCLEOTIDE SEQUENCE</scope>
    <source>
        <strain evidence="2">Hildebrandi</strain>
    </source>
</reference>
<organism evidence="2 3">
    <name type="scientific">Nitzschia inconspicua</name>
    <dbReference type="NCBI Taxonomy" id="303405"/>
    <lineage>
        <taxon>Eukaryota</taxon>
        <taxon>Sar</taxon>
        <taxon>Stramenopiles</taxon>
        <taxon>Ochrophyta</taxon>
        <taxon>Bacillariophyta</taxon>
        <taxon>Bacillariophyceae</taxon>
        <taxon>Bacillariophycidae</taxon>
        <taxon>Bacillariales</taxon>
        <taxon>Bacillariaceae</taxon>
        <taxon>Nitzschia</taxon>
    </lineage>
</organism>
<gene>
    <name evidence="2" type="ORF">IV203_038249</name>
</gene>
<dbReference type="Proteomes" id="UP000693970">
    <property type="component" value="Unassembled WGS sequence"/>
</dbReference>
<sequence length="732" mass="83927">MSDHLWKRILLVSQVVIITFHSSFRCYGFSFPPRYQQSTLIPSQHFQNSHSFSNLASSTSDGAITSSPSTDQSPHFHTMLQEIHFDDNAWEAYTIAMEQMFKRPGVVKKTKDHEIAACSDFLLSRQGLAPIPVRRPVDGPSFHRALEEQGTRFQQHYNFTKQEHEFITRCLVYVGDFCAKPRGEQEAKFDRRDPVVVSWYKLKEMGWMPRENSFSTYMYILSNASEEQEVEDKTGDSSSSTTSSVYDDALLEIVTCHGQLYGSNEKTVAIQLKNLIRRGDVEGAEDLLASLEKEAQQNIRENIEESSQDLGLRLRTFLPLMEHYCRIGDGKAILRLFHRMQEAPGTYFDADAYATIVASLAHHGYFRPGKEGVDEEFGPRLFDKIVSSMAKDVLDLTPETAAVLEKGFQMEYSEGTIIDRTVVEHVKIPSNCTCPKTGAKLRLLKLNDNQRQHVHDTLKEMARLSSQEFLQKVNQRNKANGQPEVASSPDEESTENRAYQAISSFSEWLDTRDGKPYTSIVDGANVAYYGHSNVHYSSLRAVVETLVGMGENPLVVMPSKYVQNSFRVGRNGHYQTLTERELGTITWLRENDMIYVVPRLCLDDYFWMLASVSNQTKSRQGQDLTVPMKDVLGRFPGMRPMIITNDQMRDHKLNLLEPREFRRWCSCHIVNYHLNFYEADEWEDRLVQLEPADYFSREIQGNPHPTGVGDVWHFPISKSTDWLCIWLEQSHV</sequence>
<evidence type="ECO:0000313" key="2">
    <source>
        <dbReference type="EMBL" id="KAG7365046.1"/>
    </source>
</evidence>
<dbReference type="EMBL" id="JAGRRH010000009">
    <property type="protein sequence ID" value="KAG7365046.1"/>
    <property type="molecule type" value="Genomic_DNA"/>
</dbReference>
<reference evidence="2" key="2">
    <citation type="submission" date="2021-04" db="EMBL/GenBank/DDBJ databases">
        <authorList>
            <person name="Podell S."/>
        </authorList>
    </citation>
    <scope>NUCLEOTIDE SEQUENCE</scope>
    <source>
        <strain evidence="2">Hildebrandi</strain>
    </source>
</reference>
<dbReference type="GO" id="GO:0001682">
    <property type="term" value="P:tRNA 5'-leader removal"/>
    <property type="evidence" value="ECO:0007669"/>
    <property type="project" value="TreeGrafter"/>
</dbReference>
<keyword evidence="3" id="KW-1185">Reference proteome</keyword>
<dbReference type="AlphaFoldDB" id="A0A9K3LQG2"/>
<dbReference type="GO" id="GO:0004526">
    <property type="term" value="F:ribonuclease P activity"/>
    <property type="evidence" value="ECO:0007669"/>
    <property type="project" value="TreeGrafter"/>
</dbReference>
<accession>A0A9K3LQG2</accession>
<proteinExistence type="predicted"/>
<feature type="region of interest" description="Disordered" evidence="1">
    <location>
        <begin position="476"/>
        <end position="497"/>
    </location>
</feature>
<feature type="region of interest" description="Disordered" evidence="1">
    <location>
        <begin position="52"/>
        <end position="73"/>
    </location>
</feature>
<dbReference type="OrthoDB" id="46913at2759"/>
<protein>
    <submittedName>
        <fullName evidence="2">PPR: pentatricopeptide repeat domain containing protein</fullName>
    </submittedName>
</protein>
<evidence type="ECO:0000256" key="1">
    <source>
        <dbReference type="SAM" id="MobiDB-lite"/>
    </source>
</evidence>
<evidence type="ECO:0000313" key="3">
    <source>
        <dbReference type="Proteomes" id="UP000693970"/>
    </source>
</evidence>
<name>A0A9K3LQG2_9STRA</name>